<evidence type="ECO:0000256" key="1">
    <source>
        <dbReference type="SAM" id="SignalP"/>
    </source>
</evidence>
<accession>A0ABS5JXB2</accession>
<dbReference type="Proteomes" id="UP000708576">
    <property type="component" value="Unassembled WGS sequence"/>
</dbReference>
<evidence type="ECO:0000313" key="3">
    <source>
        <dbReference type="Proteomes" id="UP000708576"/>
    </source>
</evidence>
<feature type="chain" id="PRO_5046778636" description="Lipoprotein" evidence="1">
    <location>
        <begin position="21"/>
        <end position="310"/>
    </location>
</feature>
<keyword evidence="3" id="KW-1185">Reference proteome</keyword>
<evidence type="ECO:0000313" key="2">
    <source>
        <dbReference type="EMBL" id="MBS2099546.1"/>
    </source>
</evidence>
<evidence type="ECO:0008006" key="4">
    <source>
        <dbReference type="Google" id="ProtNLM"/>
    </source>
</evidence>
<feature type="signal peptide" evidence="1">
    <location>
        <begin position="1"/>
        <end position="20"/>
    </location>
</feature>
<reference evidence="2 3" key="1">
    <citation type="journal article" date="2015" name="Int. J. Syst. Evol. Microbiol.">
        <title>Carboxylicivirga linearis sp. nov., isolated from a sea cucumber culture pond.</title>
        <authorList>
            <person name="Wang F.Q."/>
            <person name="Zhou Y.X."/>
            <person name="Lin X.Z."/>
            <person name="Chen G.J."/>
            <person name="Du Z.J."/>
        </authorList>
    </citation>
    <scope>NUCLEOTIDE SEQUENCE [LARGE SCALE GENOMIC DNA]</scope>
    <source>
        <strain evidence="2 3">FB218</strain>
    </source>
</reference>
<name>A0ABS5JXB2_9BACT</name>
<protein>
    <recommendedName>
        <fullName evidence="4">Lipoprotein</fullName>
    </recommendedName>
</protein>
<keyword evidence="1" id="KW-0732">Signal</keyword>
<comment type="caution">
    <text evidence="2">The sequence shown here is derived from an EMBL/GenBank/DDBJ whole genome shotgun (WGS) entry which is preliminary data.</text>
</comment>
<dbReference type="RefSeq" id="WP_212216789.1">
    <property type="nucleotide sequence ID" value="NZ_JAGUCO010000012.1"/>
</dbReference>
<dbReference type="EMBL" id="JAGUCO010000012">
    <property type="protein sequence ID" value="MBS2099546.1"/>
    <property type="molecule type" value="Genomic_DNA"/>
</dbReference>
<organism evidence="2 3">
    <name type="scientific">Carboxylicivirga linearis</name>
    <dbReference type="NCBI Taxonomy" id="1628157"/>
    <lineage>
        <taxon>Bacteria</taxon>
        <taxon>Pseudomonadati</taxon>
        <taxon>Bacteroidota</taxon>
        <taxon>Bacteroidia</taxon>
        <taxon>Marinilabiliales</taxon>
        <taxon>Marinilabiliaceae</taxon>
        <taxon>Carboxylicivirga</taxon>
    </lineage>
</organism>
<gene>
    <name evidence="2" type="ORF">KEM10_14720</name>
</gene>
<sequence length="310" mass="34090">MKNSLFAVAAGLLIAFTACNKNENLVPDQTITDVDLTMTTESVVTTDASIEDVVEATEYEVELYSGTSEIVSLVDVNIDAPELKFGGRDNPFRYRYRNGVCPDVNVDSENGTFPKTITLDYGDATELNNGRIISGIIEIVISAPRTVSGATRTITFDSFTVDSVSIDGEIVKTFELDEYTISITRDLTFTLADGTIITMVGERTKVWVEGMDTPFNHEDDIFEITGYSLISDSDGNEFKKEITIPLIKTGDCRYIVSGEVTLTQDDVIFAVIDYGDGTCDNIATYTTEDGTIEFIIGQKVRDKQKQNGNK</sequence>
<dbReference type="PROSITE" id="PS51257">
    <property type="entry name" value="PROKAR_LIPOPROTEIN"/>
    <property type="match status" value="1"/>
</dbReference>
<proteinExistence type="predicted"/>